<name>A0AC61MW50_9FIRM</name>
<dbReference type="EMBL" id="CP068393">
    <property type="protein sequence ID" value="QUC66924.1"/>
    <property type="molecule type" value="Genomic_DNA"/>
</dbReference>
<keyword evidence="1" id="KW-0675">Receptor</keyword>
<evidence type="ECO:0000313" key="2">
    <source>
        <dbReference type="Proteomes" id="UP000682782"/>
    </source>
</evidence>
<gene>
    <name evidence="1" type="ORF">JYE49_13970</name>
</gene>
<evidence type="ECO:0000313" key="1">
    <source>
        <dbReference type="EMBL" id="QUC66924.1"/>
    </source>
</evidence>
<accession>A0AC61MW50</accession>
<proteinExistence type="predicted"/>
<keyword evidence="2" id="KW-1185">Reference proteome</keyword>
<sequence length="619" mass="71884">MAKPKFELRCVKEDNSIYFVIKNVSSSIISNMTLQSFVLKEGNGDTENILLYNNSFPTSLGQNEEYQFKYDHKYLRQRPIGAKSFYAVFTLEDENDNAFQCELSKDVSNCNDTDCALGKWETAVSMIDEQRNEDAQTVKTKIFISHRSKDVEYAAAMVDFLEDLGVSSRYIVCTSVPDHLIPNGKRIYEWLREQFTNYDLHMLFLLSDNYYESPDCLNEMGAAWVTKADSDIILLPGFSPDKIRGCIGQDMMAVYCDGDDEILMDRIKQLRDKVCGEFELNKPDDRRWGRIRDALLKKLQKKEEIQRTETATQNQIPEFEIRILETNKQVPGTAEPIDGTGNRLSSHHKNVLFAIELKNDVMVENLKVFGRSIDSVVQKNQPYHISVCYMESPDTLLRGTVYTLSRDIYPAGADGIPKIVIIEYSRNDVNYRQKFVLEGNHTYASYPEEKVIRPDMEKIIQMKNEMKKDFLRNPEELNVSSYEISQRPVLKYIYRDVIIMSKDCQDQKWNTDGGFGRYEIYDFCDEGLLLWDYSCQQVEVEYFLRASLSKTDARQLLCLKYEDIITYDMEGNSGYNIPIIYTKYELGENPFQKYYYLDEKGYGIISNSVITEVKDKTER</sequence>
<protein>
    <submittedName>
        <fullName evidence="1">Toll/interleukin-1 receptor domain-containing protein</fullName>
    </submittedName>
</protein>
<reference evidence="1" key="1">
    <citation type="submission" date="2021-01" db="EMBL/GenBank/DDBJ databases">
        <title>Complete genome sequence of Clostridiales bacterium R-7.</title>
        <authorList>
            <person name="Mahoney-Kurpe S.C."/>
            <person name="Palevich N."/>
            <person name="Koike S."/>
            <person name="Moon C.D."/>
            <person name="Attwood G.T."/>
        </authorList>
    </citation>
    <scope>NUCLEOTIDE SEQUENCE</scope>
    <source>
        <strain evidence="1">R-7</strain>
    </source>
</reference>
<dbReference type="Proteomes" id="UP000682782">
    <property type="component" value="Chromosome"/>
</dbReference>
<organism evidence="1 2">
    <name type="scientific">Aristaeella hokkaidonensis</name>
    <dbReference type="NCBI Taxonomy" id="3046382"/>
    <lineage>
        <taxon>Bacteria</taxon>
        <taxon>Bacillati</taxon>
        <taxon>Bacillota</taxon>
        <taxon>Clostridia</taxon>
        <taxon>Eubacteriales</taxon>
        <taxon>Aristaeellaceae</taxon>
        <taxon>Aristaeella</taxon>
    </lineage>
</organism>